<dbReference type="AlphaFoldDB" id="A0A1V3I9A4"/>
<comment type="subcellular location">
    <subcellularLocation>
        <location evidence="2">Cell outer membrane</location>
    </subcellularLocation>
    <subcellularLocation>
        <location evidence="1">Cell surface</location>
    </subcellularLocation>
</comment>
<dbReference type="Proteomes" id="UP000189437">
    <property type="component" value="Unassembled WGS sequence"/>
</dbReference>
<keyword evidence="6" id="KW-0812">Transmembrane</keyword>
<proteinExistence type="inferred from homology"/>
<dbReference type="InterPro" id="IPR037174">
    <property type="entry name" value="Trimeric_adhesin"/>
</dbReference>
<dbReference type="SUPFAM" id="SSF101967">
    <property type="entry name" value="Adhesin YadA, collagen-binding domain"/>
    <property type="match status" value="2"/>
</dbReference>
<sequence length="710" mass="72517">MKKVFYLSPIALLVSANVFSAPLHNYAEINTTNTTGPSIAQTATHSIAIGPEASVDKNDAYASASNSRKGRYSGVYSIAEGYKATVKGSQSIAYGHEAVANGWLSYAIGSRANAEGDGNIALGGNAKSLAGAYYGNPSSGGAIAIGLESSTIGNGAIAMGNKAQASGVKSIAIGNDARTLDITNTDGAANIDPNVKNSIRTTAETLRKQNSPIGMTADLIGLSDEATSTIAIGDESRAIGWGSTALGTKAYALNDRATTLGDDSKTLGYAGTAVGTHTYSFGQAASALGSWAEALGNYSTAAGPSSSAAGDNSIAMGNGASASGLNAISIGSNTTKTKAWYTTNGGKQVHRAEHNVWNAVGDHSIALGTDAQATKENAIAMGKEAFADHERSVALGDKSTTENAKDTSQATINNVTYGGFAGATSVGTVSVGNSKLGETRQIKNVSAGDISPTSTDAINGSQLYLIASKLTEDIKNIPTPPPVNTGDISVNNNGIAVPDSTNGNLATVTDVANAINKSSFNLTTGSEDGGKAINVTTEKVQAGNTVTYKAGKNMVVKQSGKTITYSTTDTPTFDVVNANTFKAGDVSVSKDGINAGNKRITHVAPGVEPTDAVNVSQLRDAQKSLNNKINSVDKKLRGGIAQAGAMANIPQVTRNGASGVGVGVANYRDENAISVGYSRISDNGKHIIKTSVGLDTRGYNMVGAGYMYQW</sequence>
<dbReference type="RefSeq" id="WP_077427112.1">
    <property type="nucleotide sequence ID" value="NZ_MLHH01000010.1"/>
</dbReference>
<dbReference type="GO" id="GO:0015031">
    <property type="term" value="P:protein transport"/>
    <property type="evidence" value="ECO:0007669"/>
    <property type="project" value="UniProtKB-KW"/>
</dbReference>
<feature type="domain" description="Trimeric autotransporter adhesin YadA-like head" evidence="13">
    <location>
        <begin position="73"/>
        <end position="98"/>
    </location>
</feature>
<evidence type="ECO:0000256" key="8">
    <source>
        <dbReference type="ARBA" id="ARBA00022927"/>
    </source>
</evidence>
<accession>A0A1V3I9A4</accession>
<organism evidence="15 16">
    <name type="scientific">Rodentibacter heidelbergensis</name>
    <dbReference type="NCBI Taxonomy" id="1908258"/>
    <lineage>
        <taxon>Bacteria</taxon>
        <taxon>Pseudomonadati</taxon>
        <taxon>Pseudomonadota</taxon>
        <taxon>Gammaproteobacteria</taxon>
        <taxon>Pasteurellales</taxon>
        <taxon>Pasteurellaceae</taxon>
        <taxon>Rodentibacter</taxon>
    </lineage>
</organism>
<dbReference type="STRING" id="1908258.BKK48_05275"/>
<feature type="domain" description="Trimeric autotransporter adhesin YadA-like stalk" evidence="14">
    <location>
        <begin position="441"/>
        <end position="476"/>
    </location>
</feature>
<keyword evidence="9" id="KW-0472">Membrane</keyword>
<feature type="domain" description="Trimeric autotransporter adhesin YadA-like head" evidence="13">
    <location>
        <begin position="308"/>
        <end position="334"/>
    </location>
</feature>
<dbReference type="SUPFAM" id="SSF54523">
    <property type="entry name" value="Pili subunits"/>
    <property type="match status" value="1"/>
</dbReference>
<evidence type="ECO:0008006" key="17">
    <source>
        <dbReference type="Google" id="ProtNLM"/>
    </source>
</evidence>
<dbReference type="Pfam" id="PF05658">
    <property type="entry name" value="YadA_head"/>
    <property type="match status" value="7"/>
</dbReference>
<dbReference type="EMBL" id="MLHH01000010">
    <property type="protein sequence ID" value="OOF36666.1"/>
    <property type="molecule type" value="Genomic_DNA"/>
</dbReference>
<comment type="caution">
    <text evidence="15">The sequence shown here is derived from an EMBL/GenBank/DDBJ whole genome shotgun (WGS) entry which is preliminary data.</text>
</comment>
<feature type="domain" description="Trimeric autotransporter adhesin YadA-like head" evidence="13">
    <location>
        <begin position="282"/>
        <end position="306"/>
    </location>
</feature>
<gene>
    <name evidence="15" type="ORF">BKK48_05275</name>
</gene>
<evidence type="ECO:0000256" key="9">
    <source>
        <dbReference type="ARBA" id="ARBA00023136"/>
    </source>
</evidence>
<evidence type="ECO:0000256" key="11">
    <source>
        <dbReference type="SAM" id="SignalP"/>
    </source>
</evidence>
<name>A0A1V3I9A4_9PAST</name>
<evidence type="ECO:0000256" key="1">
    <source>
        <dbReference type="ARBA" id="ARBA00004241"/>
    </source>
</evidence>
<dbReference type="InterPro" id="IPR005594">
    <property type="entry name" value="YadA_C"/>
</dbReference>
<dbReference type="Gene3D" id="2.150.10.10">
    <property type="entry name" value="Serralysin-like metalloprotease, C-terminal"/>
    <property type="match status" value="4"/>
</dbReference>
<keyword evidence="4" id="KW-0813">Transport</keyword>
<keyword evidence="5" id="KW-1134">Transmembrane beta strand</keyword>
<feature type="domain" description="Trimeric autotransporter adhesin YadA-like stalk" evidence="14">
    <location>
        <begin position="599"/>
        <end position="637"/>
    </location>
</feature>
<feature type="domain" description="Trimeric autotransporter adhesin YadA-like head" evidence="13">
    <location>
        <begin position="227"/>
        <end position="250"/>
    </location>
</feature>
<evidence type="ECO:0000313" key="16">
    <source>
        <dbReference type="Proteomes" id="UP000189437"/>
    </source>
</evidence>
<reference evidence="15 16" key="1">
    <citation type="submission" date="2016-10" db="EMBL/GenBank/DDBJ databases">
        <title>Rodentibacter gen. nov. and new species.</title>
        <authorList>
            <person name="Christensen H."/>
        </authorList>
    </citation>
    <scope>NUCLEOTIDE SEQUENCE [LARGE SCALE GENOMIC DNA]</scope>
    <source>
        <strain evidence="15 16">Ac69</strain>
    </source>
</reference>
<dbReference type="InterPro" id="IPR011049">
    <property type="entry name" value="Serralysin-like_metalloprot_C"/>
</dbReference>
<dbReference type="GO" id="GO:0009986">
    <property type="term" value="C:cell surface"/>
    <property type="evidence" value="ECO:0007669"/>
    <property type="project" value="UniProtKB-SubCell"/>
</dbReference>
<evidence type="ECO:0000256" key="5">
    <source>
        <dbReference type="ARBA" id="ARBA00022452"/>
    </source>
</evidence>
<protein>
    <recommendedName>
        <fullName evidence="17">Adhesin</fullName>
    </recommendedName>
</protein>
<feature type="domain" description="Trimeric autotransporter adhesin YadA-like head" evidence="13">
    <location>
        <begin position="359"/>
        <end position="385"/>
    </location>
</feature>
<comment type="similarity">
    <text evidence="3">Belongs to the autotransporter-2 (AT-2) (TC 1.B.40) family.</text>
</comment>
<keyword evidence="16" id="KW-1185">Reference proteome</keyword>
<dbReference type="Gene3D" id="2.60.40.4050">
    <property type="match status" value="1"/>
</dbReference>
<feature type="domain" description="Trimeric autotransporter adhesin YadA-like head" evidence="13">
    <location>
        <begin position="153"/>
        <end position="177"/>
    </location>
</feature>
<evidence type="ECO:0000256" key="6">
    <source>
        <dbReference type="ARBA" id="ARBA00022692"/>
    </source>
</evidence>
<keyword evidence="10" id="KW-0998">Cell outer membrane</keyword>
<feature type="domain" description="Trimeric autotransporter adhesin YadA-like head" evidence="13">
    <location>
        <begin position="105"/>
        <end position="126"/>
    </location>
</feature>
<dbReference type="InterPro" id="IPR008640">
    <property type="entry name" value="Adhesin_Head_dom"/>
</dbReference>
<evidence type="ECO:0000259" key="12">
    <source>
        <dbReference type="Pfam" id="PF03895"/>
    </source>
</evidence>
<feature type="chain" id="PRO_5012889207" description="Adhesin" evidence="11">
    <location>
        <begin position="21"/>
        <end position="710"/>
    </location>
</feature>
<dbReference type="InterPro" id="IPR008635">
    <property type="entry name" value="Coiled_stalk_dom"/>
</dbReference>
<keyword evidence="7 11" id="KW-0732">Signal</keyword>
<evidence type="ECO:0000256" key="4">
    <source>
        <dbReference type="ARBA" id="ARBA00022448"/>
    </source>
</evidence>
<feature type="signal peptide" evidence="11">
    <location>
        <begin position="1"/>
        <end position="20"/>
    </location>
</feature>
<dbReference type="Pfam" id="PF05662">
    <property type="entry name" value="YadA_stalk"/>
    <property type="match status" value="2"/>
</dbReference>
<dbReference type="Gene3D" id="3.90.1780.10">
    <property type="entry name" value="Trimeric adhesin"/>
    <property type="match status" value="1"/>
</dbReference>
<dbReference type="OrthoDB" id="5677234at2"/>
<dbReference type="GO" id="GO:0009279">
    <property type="term" value="C:cell outer membrane"/>
    <property type="evidence" value="ECO:0007669"/>
    <property type="project" value="UniProtKB-SubCell"/>
</dbReference>
<dbReference type="Pfam" id="PF03895">
    <property type="entry name" value="YadA_anchor"/>
    <property type="match status" value="1"/>
</dbReference>
<evidence type="ECO:0000256" key="3">
    <source>
        <dbReference type="ARBA" id="ARBA00005848"/>
    </source>
</evidence>
<evidence type="ECO:0000259" key="14">
    <source>
        <dbReference type="Pfam" id="PF05662"/>
    </source>
</evidence>
<dbReference type="CDD" id="cd12820">
    <property type="entry name" value="LbR_YadA-like"/>
    <property type="match status" value="2"/>
</dbReference>
<feature type="domain" description="Trimeric autotransporter adhesin YadA-like C-terminal membrane anchor" evidence="12">
    <location>
        <begin position="650"/>
        <end position="710"/>
    </location>
</feature>
<evidence type="ECO:0000259" key="13">
    <source>
        <dbReference type="Pfam" id="PF05658"/>
    </source>
</evidence>
<keyword evidence="8" id="KW-0653">Protein transport</keyword>
<evidence type="ECO:0000256" key="2">
    <source>
        <dbReference type="ARBA" id="ARBA00004442"/>
    </source>
</evidence>
<dbReference type="InterPro" id="IPR045584">
    <property type="entry name" value="Pilin-like"/>
</dbReference>
<evidence type="ECO:0000256" key="7">
    <source>
        <dbReference type="ARBA" id="ARBA00022729"/>
    </source>
</evidence>
<evidence type="ECO:0000313" key="15">
    <source>
        <dbReference type="EMBL" id="OOF36666.1"/>
    </source>
</evidence>
<dbReference type="Gene3D" id="3.30.1300.30">
    <property type="entry name" value="GSPII I/J protein-like"/>
    <property type="match status" value="1"/>
</dbReference>
<evidence type="ECO:0000256" key="10">
    <source>
        <dbReference type="ARBA" id="ARBA00023237"/>
    </source>
</evidence>